<dbReference type="RefSeq" id="WP_186961411.1">
    <property type="nucleotide sequence ID" value="NZ_JACOOI010000037.1"/>
</dbReference>
<comment type="caution">
    <text evidence="4">The sequence shown here is derived from an EMBL/GenBank/DDBJ whole genome shotgun (WGS) entry which is preliminary data.</text>
</comment>
<feature type="domain" description="HU" evidence="3">
    <location>
        <begin position="1"/>
        <end position="127"/>
    </location>
</feature>
<evidence type="ECO:0000313" key="5">
    <source>
        <dbReference type="Proteomes" id="UP000644010"/>
    </source>
</evidence>
<protein>
    <submittedName>
        <fullName evidence="4">DNA-binding protein</fullName>
    </submittedName>
</protein>
<dbReference type="InterPro" id="IPR041607">
    <property type="entry name" value="HU-HIG"/>
</dbReference>
<evidence type="ECO:0000259" key="3">
    <source>
        <dbReference type="Pfam" id="PF18291"/>
    </source>
</evidence>
<sequence length="149" mass="16510">MAMKFKLVTRKNMGPDQEEVPEKIYAQMVCGDYVPFDEFVEEVADSSGVGSAGVKAVIDRTVVVLVRHMQHGRRVQVGDLGHFRYNFGSEGVPDEKSFATNMIREPKVRFFPGKALRVAKSRTSFEKIALDDKAEENGGGSGGDRPEIE</sequence>
<feature type="region of interest" description="Disordered" evidence="2">
    <location>
        <begin position="129"/>
        <end position="149"/>
    </location>
</feature>
<gene>
    <name evidence="4" type="ORF">H8S77_23300</name>
</gene>
<evidence type="ECO:0000256" key="2">
    <source>
        <dbReference type="SAM" id="MobiDB-lite"/>
    </source>
</evidence>
<evidence type="ECO:0000313" key="4">
    <source>
        <dbReference type="EMBL" id="MBC5645806.1"/>
    </source>
</evidence>
<organism evidence="4 5">
    <name type="scientific">Parabacteroides segnis</name>
    <dbReference type="NCBI Taxonomy" id="2763058"/>
    <lineage>
        <taxon>Bacteria</taxon>
        <taxon>Pseudomonadati</taxon>
        <taxon>Bacteroidota</taxon>
        <taxon>Bacteroidia</taxon>
        <taxon>Bacteroidales</taxon>
        <taxon>Tannerellaceae</taxon>
        <taxon>Parabacteroides</taxon>
    </lineage>
</organism>
<dbReference type="Proteomes" id="UP000644010">
    <property type="component" value="Unassembled WGS sequence"/>
</dbReference>
<keyword evidence="5" id="KW-1185">Reference proteome</keyword>
<evidence type="ECO:0000256" key="1">
    <source>
        <dbReference type="ARBA" id="ARBA00023125"/>
    </source>
</evidence>
<keyword evidence="1 4" id="KW-0238">DNA-binding</keyword>
<proteinExistence type="predicted"/>
<dbReference type="SUPFAM" id="SSF47729">
    <property type="entry name" value="IHF-like DNA-binding proteins"/>
    <property type="match status" value="1"/>
</dbReference>
<accession>A0ABR7E7R6</accession>
<dbReference type="GO" id="GO:0003677">
    <property type="term" value="F:DNA binding"/>
    <property type="evidence" value="ECO:0007669"/>
    <property type="project" value="UniProtKB-KW"/>
</dbReference>
<dbReference type="InterPro" id="IPR010992">
    <property type="entry name" value="IHF-like_DNA-bd_dom_sf"/>
</dbReference>
<dbReference type="InterPro" id="IPR005902">
    <property type="entry name" value="HU_DNA-bd_put"/>
</dbReference>
<dbReference type="EMBL" id="JACOOI010000037">
    <property type="protein sequence ID" value="MBC5645806.1"/>
    <property type="molecule type" value="Genomic_DNA"/>
</dbReference>
<dbReference type="NCBIfam" id="TIGR01201">
    <property type="entry name" value="HU_rel"/>
    <property type="match status" value="1"/>
</dbReference>
<name>A0ABR7E7R6_9BACT</name>
<dbReference type="Pfam" id="PF18291">
    <property type="entry name" value="HU-HIG"/>
    <property type="match status" value="1"/>
</dbReference>
<reference evidence="4 5" key="1">
    <citation type="submission" date="2020-08" db="EMBL/GenBank/DDBJ databases">
        <title>Genome public.</title>
        <authorList>
            <person name="Liu C."/>
            <person name="Sun Q."/>
        </authorList>
    </citation>
    <scope>NUCLEOTIDE SEQUENCE [LARGE SCALE GENOMIC DNA]</scope>
    <source>
        <strain evidence="4 5">BX2</strain>
    </source>
</reference>